<comment type="caution">
    <text evidence="2">The sequence shown here is derived from an EMBL/GenBank/DDBJ whole genome shotgun (WGS) entry which is preliminary data.</text>
</comment>
<accession>A0ABW6W6A8</accession>
<organism evidence="2 3">
    <name type="scientific">Paractinoplanes globisporus</name>
    <dbReference type="NCBI Taxonomy" id="113565"/>
    <lineage>
        <taxon>Bacteria</taxon>
        <taxon>Bacillati</taxon>
        <taxon>Actinomycetota</taxon>
        <taxon>Actinomycetes</taxon>
        <taxon>Micromonosporales</taxon>
        <taxon>Micromonosporaceae</taxon>
        <taxon>Paractinoplanes</taxon>
    </lineage>
</organism>
<dbReference type="SUPFAM" id="SSF81301">
    <property type="entry name" value="Nucleotidyltransferase"/>
    <property type="match status" value="1"/>
</dbReference>
<sequence length="249" mass="27344">MDERLSVVPVVPRFAAAIREVAGVTAFYAGGSIGSGDYRPGISDLDLVAVIGGPLTRSNRDRLRTLHRTLGVAKLHCAYVPSNDISDISRKHVTWAHEQLFRRPLSGISRAELHQFGVTVYGPPPGELVPPVDRGALAEAARVELRGYWTGAVRRPRVWRTDLHVDLGLTTVSRADVTIAEGRLITKREAIDRLPSLGVPDDLTSEIRRRRAGETVVLSEPRIAARAALVRGIMREQLKRLLQPPAPDL</sequence>
<protein>
    <submittedName>
        <fullName evidence="2">Nucleotidyltransferase domain-containing protein</fullName>
    </submittedName>
</protein>
<reference evidence="2 3" key="1">
    <citation type="submission" date="2024-10" db="EMBL/GenBank/DDBJ databases">
        <title>The Natural Products Discovery Center: Release of the First 8490 Sequenced Strains for Exploring Actinobacteria Biosynthetic Diversity.</title>
        <authorList>
            <person name="Kalkreuter E."/>
            <person name="Kautsar S.A."/>
            <person name="Yang D."/>
            <person name="Bader C.D."/>
            <person name="Teijaro C.N."/>
            <person name="Fluegel L."/>
            <person name="Davis C.M."/>
            <person name="Simpson J.R."/>
            <person name="Lauterbach L."/>
            <person name="Steele A.D."/>
            <person name="Gui C."/>
            <person name="Meng S."/>
            <person name="Li G."/>
            <person name="Viehrig K."/>
            <person name="Ye F."/>
            <person name="Su P."/>
            <person name="Kiefer A.F."/>
            <person name="Nichols A."/>
            <person name="Cepeda A.J."/>
            <person name="Yan W."/>
            <person name="Fan B."/>
            <person name="Jiang Y."/>
            <person name="Adhikari A."/>
            <person name="Zheng C.-J."/>
            <person name="Schuster L."/>
            <person name="Cowan T.M."/>
            <person name="Smanski M.J."/>
            <person name="Chevrette M.G."/>
            <person name="De Carvalho L.P.S."/>
            <person name="Shen B."/>
        </authorList>
    </citation>
    <scope>NUCLEOTIDE SEQUENCE [LARGE SCALE GENOMIC DNA]</scope>
    <source>
        <strain evidence="2 3">NPDC000087</strain>
    </source>
</reference>
<proteinExistence type="predicted"/>
<dbReference type="RefSeq" id="WP_040432355.1">
    <property type="nucleotide sequence ID" value="NZ_JBIAZU010000001.1"/>
</dbReference>
<evidence type="ECO:0000313" key="3">
    <source>
        <dbReference type="Proteomes" id="UP001602245"/>
    </source>
</evidence>
<dbReference type="Proteomes" id="UP001602245">
    <property type="component" value="Unassembled WGS sequence"/>
</dbReference>
<name>A0ABW6W6A8_9ACTN</name>
<evidence type="ECO:0000259" key="1">
    <source>
        <dbReference type="Pfam" id="PF01909"/>
    </source>
</evidence>
<gene>
    <name evidence="2" type="ORF">ACFY35_02455</name>
</gene>
<dbReference type="InterPro" id="IPR002934">
    <property type="entry name" value="Polymerase_NTP_transf_dom"/>
</dbReference>
<dbReference type="Pfam" id="PF01909">
    <property type="entry name" value="NTP_transf_2"/>
    <property type="match status" value="1"/>
</dbReference>
<dbReference type="InterPro" id="IPR043519">
    <property type="entry name" value="NT_sf"/>
</dbReference>
<feature type="domain" description="Polymerase nucleotidyl transferase" evidence="1">
    <location>
        <begin position="15"/>
        <end position="86"/>
    </location>
</feature>
<keyword evidence="3" id="KW-1185">Reference proteome</keyword>
<dbReference type="EMBL" id="JBIAZU010000001">
    <property type="protein sequence ID" value="MFF5288269.1"/>
    <property type="molecule type" value="Genomic_DNA"/>
</dbReference>
<evidence type="ECO:0000313" key="2">
    <source>
        <dbReference type="EMBL" id="MFF5288269.1"/>
    </source>
</evidence>